<accession>A0A1F2WTA4</accession>
<dbReference type="Proteomes" id="UP000177876">
    <property type="component" value="Unassembled WGS sequence"/>
</dbReference>
<comment type="caution">
    <text evidence="1">The sequence shown here is derived from an EMBL/GenBank/DDBJ whole genome shotgun (WGS) entry which is preliminary data.</text>
</comment>
<name>A0A1F2WTA4_9ACTN</name>
<dbReference type="AlphaFoldDB" id="A0A1F2WTA4"/>
<dbReference type="EMBL" id="MELK01000006">
    <property type="protein sequence ID" value="OFW60134.1"/>
    <property type="molecule type" value="Genomic_DNA"/>
</dbReference>
<organism evidence="1 2">
    <name type="scientific">Candidatus Solincola sediminis</name>
    <dbReference type="NCBI Taxonomy" id="1797199"/>
    <lineage>
        <taxon>Bacteria</taxon>
        <taxon>Bacillati</taxon>
        <taxon>Actinomycetota</taxon>
        <taxon>Candidatus Geothermincolia</taxon>
        <taxon>Candidatus Geothermincolales</taxon>
        <taxon>Candidatus Geothermincolaceae</taxon>
        <taxon>Candidatus Solincola</taxon>
    </lineage>
</organism>
<gene>
    <name evidence="1" type="ORF">A2Y75_02280</name>
</gene>
<evidence type="ECO:0000313" key="1">
    <source>
        <dbReference type="EMBL" id="OFW60134.1"/>
    </source>
</evidence>
<evidence type="ECO:0000313" key="2">
    <source>
        <dbReference type="Proteomes" id="UP000177876"/>
    </source>
</evidence>
<dbReference type="STRING" id="1797197.A2Y75_02280"/>
<protein>
    <submittedName>
        <fullName evidence="1">Uncharacterized protein</fullName>
    </submittedName>
</protein>
<sequence length="325" mass="36066">MEDFFFGGGWLDDLLKEQGASPAVVERVRECLQAMEQGGEAVWADEWSSIGELLHGGSIGEALEKAMQSLVRVVGNLENAAIKDMTSLESPLSPFLIRGNEIRKILYPIEELEDLVLSRDELDEVISLEMINAARRLLTSWGAAVWGQEPLELIPKLEADLQELRGCQTDFIEAENVYGLDFDEKEVEIADRLATLATRFALDLIDLHLLNARNPEVRIRFGLLWETVKQLDEGKNTPAAAFEALQVLEEALSLAGLAGGELLSRVDLLYERFGEAEELRRAVDHLVTVSRDGEGIVTTEEGRTYIRAMAEALSDLGLEVNQTVT</sequence>
<reference evidence="1 2" key="1">
    <citation type="journal article" date="2016" name="Nat. Commun.">
        <title>Thousands of microbial genomes shed light on interconnected biogeochemical processes in an aquifer system.</title>
        <authorList>
            <person name="Anantharaman K."/>
            <person name="Brown C.T."/>
            <person name="Hug L.A."/>
            <person name="Sharon I."/>
            <person name="Castelle C.J."/>
            <person name="Probst A.J."/>
            <person name="Thomas B.C."/>
            <person name="Singh A."/>
            <person name="Wilkins M.J."/>
            <person name="Karaoz U."/>
            <person name="Brodie E.L."/>
            <person name="Williams K.H."/>
            <person name="Hubbard S.S."/>
            <person name="Banfield J.F."/>
        </authorList>
    </citation>
    <scope>NUCLEOTIDE SEQUENCE [LARGE SCALE GENOMIC DNA]</scope>
</reference>
<proteinExistence type="predicted"/>